<accession>A0A7Z1SA68</accession>
<sequence length="76" mass="8558">MVTKLKVYDKKNNVVGEAELNEDGTSKVTINNLEPNTVYPEGTFRVAHVKNEKVSDYVDVPEFKTKPTTTNKDEAQ</sequence>
<proteinExistence type="predicted"/>
<name>A0A7Z1SA68_STAHA</name>
<dbReference type="Proteomes" id="UP000238153">
    <property type="component" value="Unassembled WGS sequence"/>
</dbReference>
<protein>
    <submittedName>
        <fullName evidence="1">Phage tail protein</fullName>
    </submittedName>
</protein>
<gene>
    <name evidence="1" type="ORF">CV019_14110</name>
</gene>
<evidence type="ECO:0000313" key="1">
    <source>
        <dbReference type="EMBL" id="PPJ69416.1"/>
    </source>
</evidence>
<reference evidence="1 2" key="1">
    <citation type="submission" date="2017-11" db="EMBL/GenBank/DDBJ databases">
        <authorList>
            <person name="Founou R.C."/>
            <person name="Founou L."/>
            <person name="Allam M."/>
            <person name="Ismail A."/>
            <person name="Essack S.Y."/>
        </authorList>
    </citation>
    <scope>NUCLEOTIDE SEQUENCE [LARGE SCALE GENOMIC DNA]</scope>
    <source>
        <strain evidence="1 2">G811N2B1</strain>
    </source>
</reference>
<evidence type="ECO:0000313" key="2">
    <source>
        <dbReference type="Proteomes" id="UP000238153"/>
    </source>
</evidence>
<organism evidence="1 2">
    <name type="scientific">Staphylococcus haemolyticus</name>
    <dbReference type="NCBI Taxonomy" id="1283"/>
    <lineage>
        <taxon>Bacteria</taxon>
        <taxon>Bacillati</taxon>
        <taxon>Bacillota</taxon>
        <taxon>Bacilli</taxon>
        <taxon>Bacillales</taxon>
        <taxon>Staphylococcaceae</taxon>
        <taxon>Staphylococcus</taxon>
    </lineage>
</organism>
<comment type="caution">
    <text evidence="1">The sequence shown here is derived from an EMBL/GenBank/DDBJ whole genome shotgun (WGS) entry which is preliminary data.</text>
</comment>
<dbReference type="EMBL" id="PGWX01000550">
    <property type="protein sequence ID" value="PPJ69416.1"/>
    <property type="molecule type" value="Genomic_DNA"/>
</dbReference>
<dbReference type="RefSeq" id="WP_033080023.1">
    <property type="nucleotide sequence ID" value="NZ_CAWLDF010000018.1"/>
</dbReference>
<dbReference type="AlphaFoldDB" id="A0A7Z1SA68"/>